<dbReference type="OrthoDB" id="3822725at2"/>
<keyword evidence="4" id="KW-1185">Reference proteome</keyword>
<evidence type="ECO:0000256" key="2">
    <source>
        <dbReference type="SAM" id="Phobius"/>
    </source>
</evidence>
<name>A0A3N0GTE8_9ACTN</name>
<evidence type="ECO:0000256" key="1">
    <source>
        <dbReference type="SAM" id="MobiDB-lite"/>
    </source>
</evidence>
<feature type="transmembrane region" description="Helical" evidence="2">
    <location>
        <begin position="242"/>
        <end position="265"/>
    </location>
</feature>
<protein>
    <submittedName>
        <fullName evidence="3">ABC transporter permease</fullName>
    </submittedName>
</protein>
<feature type="transmembrane region" description="Helical" evidence="2">
    <location>
        <begin position="71"/>
        <end position="96"/>
    </location>
</feature>
<comment type="caution">
    <text evidence="3">The sequence shown here is derived from an EMBL/GenBank/DDBJ whole genome shotgun (WGS) entry which is preliminary data.</text>
</comment>
<keyword evidence="2" id="KW-0812">Transmembrane</keyword>
<keyword evidence="2" id="KW-1133">Transmembrane helix</keyword>
<sequence>MSATTATLEREVPRARTRPAPAPIPTSRIVGVELRKMFDTRSGFWLMMSVGIIAVLATAATLVFAPRDELSYGSFAGAIGVPMTIILPMIAVLAVTSEWSQRAGLTTFTLVPHRGRVIAAKVAATLLVGVVSIAIAFAVGAVGNVAGSAIAGVSTTWDISLGNAATIFLGDALGMLMGFTLGVLIRNSPGAIVGYFVYALVLPVALEPLAAYQHWFRDHRGWLDFNFASAALYDGGLSGTEWAQIAVSGFVWLVLPLAIGLRLVLRSEVK</sequence>
<evidence type="ECO:0000313" key="4">
    <source>
        <dbReference type="Proteomes" id="UP000279994"/>
    </source>
</evidence>
<keyword evidence="2" id="KW-0472">Membrane</keyword>
<dbReference type="RefSeq" id="WP_123221996.1">
    <property type="nucleotide sequence ID" value="NZ_RJSF01000019.1"/>
</dbReference>
<feature type="transmembrane region" description="Helical" evidence="2">
    <location>
        <begin position="117"/>
        <end position="141"/>
    </location>
</feature>
<feature type="transmembrane region" description="Helical" evidence="2">
    <location>
        <begin position="192"/>
        <end position="215"/>
    </location>
</feature>
<accession>A0A3N0GTE8</accession>
<dbReference type="EMBL" id="RJSF01000019">
    <property type="protein sequence ID" value="RNM15745.1"/>
    <property type="molecule type" value="Genomic_DNA"/>
</dbReference>
<evidence type="ECO:0000313" key="3">
    <source>
        <dbReference type="EMBL" id="RNM15745.1"/>
    </source>
</evidence>
<gene>
    <name evidence="3" type="ORF">EFL26_06050</name>
</gene>
<feature type="transmembrane region" description="Helical" evidence="2">
    <location>
        <begin position="44"/>
        <end position="65"/>
    </location>
</feature>
<feature type="region of interest" description="Disordered" evidence="1">
    <location>
        <begin position="1"/>
        <end position="22"/>
    </location>
</feature>
<dbReference type="AlphaFoldDB" id="A0A3N0GTE8"/>
<dbReference type="Proteomes" id="UP000279994">
    <property type="component" value="Unassembled WGS sequence"/>
</dbReference>
<feature type="transmembrane region" description="Helical" evidence="2">
    <location>
        <begin position="161"/>
        <end position="185"/>
    </location>
</feature>
<organism evidence="3 4">
    <name type="scientific">Nocardioides pocheonensis</name>
    <dbReference type="NCBI Taxonomy" id="661485"/>
    <lineage>
        <taxon>Bacteria</taxon>
        <taxon>Bacillati</taxon>
        <taxon>Actinomycetota</taxon>
        <taxon>Actinomycetes</taxon>
        <taxon>Propionibacteriales</taxon>
        <taxon>Nocardioidaceae</taxon>
        <taxon>Nocardioides</taxon>
    </lineage>
</organism>
<proteinExistence type="predicted"/>
<reference evidence="3 4" key="1">
    <citation type="submission" date="2018-11" db="EMBL/GenBank/DDBJ databases">
        <authorList>
            <person name="Li F."/>
        </authorList>
    </citation>
    <scope>NUCLEOTIDE SEQUENCE [LARGE SCALE GENOMIC DNA]</scope>
    <source>
        <strain evidence="3 4">Gsoil 818</strain>
    </source>
</reference>